<proteinExistence type="predicted"/>
<evidence type="ECO:0000313" key="3">
    <source>
        <dbReference type="Proteomes" id="UP001153620"/>
    </source>
</evidence>
<dbReference type="EMBL" id="OU895878">
    <property type="protein sequence ID" value="CAG9802664.1"/>
    <property type="molecule type" value="Genomic_DNA"/>
</dbReference>
<gene>
    <name evidence="2" type="ORF">CHIRRI_LOCUS5570</name>
</gene>
<organism evidence="2 3">
    <name type="scientific">Chironomus riparius</name>
    <dbReference type="NCBI Taxonomy" id="315576"/>
    <lineage>
        <taxon>Eukaryota</taxon>
        <taxon>Metazoa</taxon>
        <taxon>Ecdysozoa</taxon>
        <taxon>Arthropoda</taxon>
        <taxon>Hexapoda</taxon>
        <taxon>Insecta</taxon>
        <taxon>Pterygota</taxon>
        <taxon>Neoptera</taxon>
        <taxon>Endopterygota</taxon>
        <taxon>Diptera</taxon>
        <taxon>Nematocera</taxon>
        <taxon>Chironomoidea</taxon>
        <taxon>Chironomidae</taxon>
        <taxon>Chironominae</taxon>
        <taxon>Chironomus</taxon>
    </lineage>
</organism>
<protein>
    <submittedName>
        <fullName evidence="2">Uncharacterized protein</fullName>
    </submittedName>
</protein>
<sequence>MRHILLTAFILLFYVFNIQTSSDFIFPDDPILTNLKSRAGFDQSTVKNKCLEYSDDGECLREEDINSDRTMLRSQCPFGYKKDIKQKCRKTQ</sequence>
<keyword evidence="1" id="KW-0732">Signal</keyword>
<evidence type="ECO:0000313" key="2">
    <source>
        <dbReference type="EMBL" id="CAG9802664.1"/>
    </source>
</evidence>
<accession>A0A9N9WQV4</accession>
<evidence type="ECO:0000256" key="1">
    <source>
        <dbReference type="SAM" id="SignalP"/>
    </source>
</evidence>
<dbReference type="Proteomes" id="UP001153620">
    <property type="component" value="Chromosome 2"/>
</dbReference>
<keyword evidence="3" id="KW-1185">Reference proteome</keyword>
<dbReference type="OrthoDB" id="10566846at2759"/>
<feature type="signal peptide" evidence="1">
    <location>
        <begin position="1"/>
        <end position="20"/>
    </location>
</feature>
<reference evidence="2" key="2">
    <citation type="submission" date="2022-10" db="EMBL/GenBank/DDBJ databases">
        <authorList>
            <consortium name="ENA_rothamsted_submissions"/>
            <consortium name="culmorum"/>
            <person name="King R."/>
        </authorList>
    </citation>
    <scope>NUCLEOTIDE SEQUENCE</scope>
</reference>
<reference evidence="2" key="1">
    <citation type="submission" date="2022-01" db="EMBL/GenBank/DDBJ databases">
        <authorList>
            <person name="King R."/>
        </authorList>
    </citation>
    <scope>NUCLEOTIDE SEQUENCE</scope>
</reference>
<name>A0A9N9WQV4_9DIPT</name>
<feature type="chain" id="PRO_5040240360" evidence="1">
    <location>
        <begin position="21"/>
        <end position="92"/>
    </location>
</feature>
<dbReference type="AlphaFoldDB" id="A0A9N9WQV4"/>